<dbReference type="RefSeq" id="WP_345536985.1">
    <property type="nucleotide sequence ID" value="NZ_BAABGJ010000012.1"/>
</dbReference>
<evidence type="ECO:0000313" key="2">
    <source>
        <dbReference type="Proteomes" id="UP001500975"/>
    </source>
</evidence>
<dbReference type="EMBL" id="BAABGJ010000012">
    <property type="protein sequence ID" value="GAA4337379.1"/>
    <property type="molecule type" value="Genomic_DNA"/>
</dbReference>
<dbReference type="PANTHER" id="PTHR42815">
    <property type="entry name" value="FAD-BINDING, PUTATIVE (AFU_ORTHOLOGUE AFUA_6G07600)-RELATED"/>
    <property type="match status" value="1"/>
</dbReference>
<proteinExistence type="predicted"/>
<accession>A0ABP8HCW3</accession>
<dbReference type="PANTHER" id="PTHR42815:SF2">
    <property type="entry name" value="FAD-BINDING, PUTATIVE (AFU_ORTHOLOGUE AFUA_6G07600)-RELATED"/>
    <property type="match status" value="1"/>
</dbReference>
<gene>
    <name evidence="1" type="ORF">GCM10023165_15350</name>
</gene>
<protein>
    <recommendedName>
        <fullName evidence="3">Flavin-nucleotide-binding protein</fullName>
    </recommendedName>
</protein>
<organism evidence="1 2">
    <name type="scientific">Variovorax defluvii</name>
    <dbReference type="NCBI Taxonomy" id="913761"/>
    <lineage>
        <taxon>Bacteria</taxon>
        <taxon>Pseudomonadati</taxon>
        <taxon>Pseudomonadota</taxon>
        <taxon>Betaproteobacteria</taxon>
        <taxon>Burkholderiales</taxon>
        <taxon>Comamonadaceae</taxon>
        <taxon>Variovorax</taxon>
    </lineage>
</organism>
<sequence>MSTAQAWHEGERQLQARAGVAGRMAEIGPRVLRDFMPDQHRSFFAQLPFLVTGSLDDERQPWASMLAAPPGFAHSPDPRHLRIDALPMPGDPLAGALAPGAPVALLGIEPHTRRRNRMNGTVDALDGRGFSVEVGQSFGNCPKYIQAREPVFVGGGEAAHFGPLADRLDARAQAMVRAADTFFIATAHPSAGEAGEPAQGVDVSHRGGRPGFVRLDGDGTLTAPEFIGNFFFNTLGNIAVNPVAGLLFVDFDRGDLLQVAVKAQVLWDGPELASFDGAERLLRMQVVAARMAPNALPLRFGRASLSPFLVCCPEAGATP</sequence>
<dbReference type="SUPFAM" id="SSF50475">
    <property type="entry name" value="FMN-binding split barrel"/>
    <property type="match status" value="1"/>
</dbReference>
<reference evidence="2" key="1">
    <citation type="journal article" date="2019" name="Int. J. Syst. Evol. Microbiol.">
        <title>The Global Catalogue of Microorganisms (GCM) 10K type strain sequencing project: providing services to taxonomists for standard genome sequencing and annotation.</title>
        <authorList>
            <consortium name="The Broad Institute Genomics Platform"/>
            <consortium name="The Broad Institute Genome Sequencing Center for Infectious Disease"/>
            <person name="Wu L."/>
            <person name="Ma J."/>
        </authorList>
    </citation>
    <scope>NUCLEOTIDE SEQUENCE [LARGE SCALE GENOMIC DNA]</scope>
    <source>
        <strain evidence="2">JCM 17804</strain>
    </source>
</reference>
<name>A0ABP8HCW3_9BURK</name>
<dbReference type="Gene3D" id="2.30.110.10">
    <property type="entry name" value="Electron Transport, Fmn-binding Protein, Chain A"/>
    <property type="match status" value="1"/>
</dbReference>
<evidence type="ECO:0008006" key="3">
    <source>
        <dbReference type="Google" id="ProtNLM"/>
    </source>
</evidence>
<comment type="caution">
    <text evidence="1">The sequence shown here is derived from an EMBL/GenBank/DDBJ whole genome shotgun (WGS) entry which is preliminary data.</text>
</comment>
<dbReference type="InterPro" id="IPR012349">
    <property type="entry name" value="Split_barrel_FMN-bd"/>
</dbReference>
<dbReference type="Proteomes" id="UP001500975">
    <property type="component" value="Unassembled WGS sequence"/>
</dbReference>
<evidence type="ECO:0000313" key="1">
    <source>
        <dbReference type="EMBL" id="GAA4337379.1"/>
    </source>
</evidence>
<keyword evidence="2" id="KW-1185">Reference proteome</keyword>